<dbReference type="RefSeq" id="WP_327788173.1">
    <property type="nucleotide sequence ID" value="NZ_JARGEQ010000040.1"/>
</dbReference>
<evidence type="ECO:0000256" key="2">
    <source>
        <dbReference type="ARBA" id="ARBA00022605"/>
    </source>
</evidence>
<accession>A0AAP3UY58</accession>
<name>A0AAP3UY58_9PROT</name>
<evidence type="ECO:0000256" key="4">
    <source>
        <dbReference type="ARBA" id="ARBA00023027"/>
    </source>
</evidence>
<dbReference type="InterPro" id="IPR006139">
    <property type="entry name" value="D-isomer_2_OHA_DH_cat_dom"/>
</dbReference>
<comment type="caution">
    <text evidence="8">The sequence shown here is derived from an EMBL/GenBank/DDBJ whole genome shotgun (WGS) entry which is preliminary data.</text>
</comment>
<evidence type="ECO:0000259" key="6">
    <source>
        <dbReference type="Pfam" id="PF00389"/>
    </source>
</evidence>
<dbReference type="PROSITE" id="PS00670">
    <property type="entry name" value="D_2_HYDROXYACID_DH_2"/>
    <property type="match status" value="1"/>
</dbReference>
<keyword evidence="2" id="KW-0028">Amino-acid biosynthesis</keyword>
<dbReference type="AlphaFoldDB" id="A0AAP3UY58"/>
<protein>
    <submittedName>
        <fullName evidence="8">Phosphoglycerate dehydrogenase</fullName>
    </submittedName>
</protein>
<dbReference type="InterPro" id="IPR036291">
    <property type="entry name" value="NAD(P)-bd_dom_sf"/>
</dbReference>
<reference evidence="8 9" key="1">
    <citation type="submission" date="2023-03" db="EMBL/GenBank/DDBJ databases">
        <title>YIM 152171 draft genome.</title>
        <authorList>
            <person name="Yang Z."/>
        </authorList>
    </citation>
    <scope>NUCLEOTIDE SEQUENCE [LARGE SCALE GENOMIC DNA]</scope>
    <source>
        <strain evidence="8 9">YIM 152171</strain>
    </source>
</reference>
<proteinExistence type="inferred from homology"/>
<dbReference type="PANTHER" id="PTHR42789:SF1">
    <property type="entry name" value="D-ISOMER SPECIFIC 2-HYDROXYACID DEHYDROGENASE FAMILY PROTEIN (AFU_ORTHOLOGUE AFUA_6G10090)"/>
    <property type="match status" value="1"/>
</dbReference>
<sequence length="324" mass="34908">MTSRRILVAFHVLARREAAFLQPLKDAGFELEFNELGRRFTEDELIARLQGKCAVIAADEPYTDRVFAACPELKVVARFGVGFNSVDVEAATRHHVPVAMAFGTNHESVADYAFGMAIALSLDLPRHHRTVADGRWGGGFHPGFWGKTVGIVGLGRIGKAMARRCEPFGTVLLAHDIAPDETFAIQHGIALTGLDDLLRESDIVSIHTPLDEKTRGLIGARELGLMKPTAFIVSTARGGIVDEAALNDALEHRRIAGAGLDVFVDEPPLGSPLLARDNVILSPHIAGVDENAERLMGERCVANILAVLEGRDPGEGFVLNPGGF</sequence>
<dbReference type="SUPFAM" id="SSF51735">
    <property type="entry name" value="NAD(P)-binding Rossmann-fold domains"/>
    <property type="match status" value="1"/>
</dbReference>
<dbReference type="Proteomes" id="UP001301140">
    <property type="component" value="Unassembled WGS sequence"/>
</dbReference>
<evidence type="ECO:0000259" key="7">
    <source>
        <dbReference type="Pfam" id="PF02826"/>
    </source>
</evidence>
<dbReference type="InterPro" id="IPR029753">
    <property type="entry name" value="D-isomer_DH_CS"/>
</dbReference>
<evidence type="ECO:0000256" key="3">
    <source>
        <dbReference type="ARBA" id="ARBA00023002"/>
    </source>
</evidence>
<dbReference type="EMBL" id="JARGEQ010000040">
    <property type="protein sequence ID" value="MDF1585757.1"/>
    <property type="molecule type" value="Genomic_DNA"/>
</dbReference>
<evidence type="ECO:0000313" key="8">
    <source>
        <dbReference type="EMBL" id="MDF1585757.1"/>
    </source>
</evidence>
<feature type="domain" description="D-isomer specific 2-hydroxyacid dehydrogenase catalytic" evidence="6">
    <location>
        <begin position="17"/>
        <end position="313"/>
    </location>
</feature>
<organism evidence="8 9">
    <name type="scientific">Marinimicrococcus flavescens</name>
    <dbReference type="NCBI Taxonomy" id="3031815"/>
    <lineage>
        <taxon>Bacteria</taxon>
        <taxon>Pseudomonadati</taxon>
        <taxon>Pseudomonadota</taxon>
        <taxon>Alphaproteobacteria</taxon>
        <taxon>Geminicoccales</taxon>
        <taxon>Geminicoccaceae</taxon>
        <taxon>Marinimicrococcus</taxon>
    </lineage>
</organism>
<gene>
    <name evidence="8" type="ORF">PZ740_05070</name>
</gene>
<evidence type="ECO:0000313" key="9">
    <source>
        <dbReference type="Proteomes" id="UP001301140"/>
    </source>
</evidence>
<dbReference type="InterPro" id="IPR029752">
    <property type="entry name" value="D-isomer_DH_CS1"/>
</dbReference>
<dbReference type="InterPro" id="IPR006140">
    <property type="entry name" value="D-isomer_DH_NAD-bd"/>
</dbReference>
<dbReference type="GO" id="GO:0051287">
    <property type="term" value="F:NAD binding"/>
    <property type="evidence" value="ECO:0007669"/>
    <property type="project" value="InterPro"/>
</dbReference>
<dbReference type="Pfam" id="PF02826">
    <property type="entry name" value="2-Hacid_dh_C"/>
    <property type="match status" value="1"/>
</dbReference>
<feature type="domain" description="D-isomer specific 2-hydroxyacid dehydrogenase NAD-binding" evidence="7">
    <location>
        <begin position="114"/>
        <end position="286"/>
    </location>
</feature>
<dbReference type="GO" id="GO:0016616">
    <property type="term" value="F:oxidoreductase activity, acting on the CH-OH group of donors, NAD or NADP as acceptor"/>
    <property type="evidence" value="ECO:0007669"/>
    <property type="project" value="InterPro"/>
</dbReference>
<dbReference type="Pfam" id="PF00389">
    <property type="entry name" value="2-Hacid_dh"/>
    <property type="match status" value="1"/>
</dbReference>
<dbReference type="PROSITE" id="PS00065">
    <property type="entry name" value="D_2_HYDROXYACID_DH_1"/>
    <property type="match status" value="1"/>
</dbReference>
<keyword evidence="3 5" id="KW-0560">Oxidoreductase</keyword>
<dbReference type="GO" id="GO:0008652">
    <property type="term" value="P:amino acid biosynthetic process"/>
    <property type="evidence" value="ECO:0007669"/>
    <property type="project" value="UniProtKB-KW"/>
</dbReference>
<comment type="similarity">
    <text evidence="1 5">Belongs to the D-isomer specific 2-hydroxyacid dehydrogenase family.</text>
</comment>
<dbReference type="SUPFAM" id="SSF52283">
    <property type="entry name" value="Formate/glycerate dehydrogenase catalytic domain-like"/>
    <property type="match status" value="1"/>
</dbReference>
<keyword evidence="9" id="KW-1185">Reference proteome</keyword>
<dbReference type="CDD" id="cd12172">
    <property type="entry name" value="PGDH_like_2"/>
    <property type="match status" value="1"/>
</dbReference>
<dbReference type="PANTHER" id="PTHR42789">
    <property type="entry name" value="D-ISOMER SPECIFIC 2-HYDROXYACID DEHYDROGENASE FAMILY PROTEIN (AFU_ORTHOLOGUE AFUA_6G10090)"/>
    <property type="match status" value="1"/>
</dbReference>
<dbReference type="InterPro" id="IPR050857">
    <property type="entry name" value="D-2-hydroxyacid_DH"/>
</dbReference>
<keyword evidence="4" id="KW-0520">NAD</keyword>
<evidence type="ECO:0000256" key="5">
    <source>
        <dbReference type="RuleBase" id="RU003719"/>
    </source>
</evidence>
<evidence type="ECO:0000256" key="1">
    <source>
        <dbReference type="ARBA" id="ARBA00005854"/>
    </source>
</evidence>
<dbReference type="Gene3D" id="3.40.50.720">
    <property type="entry name" value="NAD(P)-binding Rossmann-like Domain"/>
    <property type="match status" value="2"/>
</dbReference>